<dbReference type="InterPro" id="IPR052179">
    <property type="entry name" value="DD-CPase-like"/>
</dbReference>
<comment type="caution">
    <text evidence="3">The sequence shown here is derived from an EMBL/GenBank/DDBJ whole genome shotgun (WGS) entry which is preliminary data.</text>
</comment>
<feature type="domain" description="D-alanyl-D-alanine carboxypeptidase-like core" evidence="2">
    <location>
        <begin position="85"/>
        <end position="186"/>
    </location>
</feature>
<dbReference type="GO" id="GO:0006508">
    <property type="term" value="P:proteolysis"/>
    <property type="evidence" value="ECO:0007669"/>
    <property type="project" value="InterPro"/>
</dbReference>
<evidence type="ECO:0000313" key="4">
    <source>
        <dbReference type="Proteomes" id="UP000272503"/>
    </source>
</evidence>
<protein>
    <recommendedName>
        <fullName evidence="2">D-alanyl-D-alanine carboxypeptidase-like core domain-containing protein</fullName>
    </recommendedName>
</protein>
<dbReference type="Pfam" id="PF02557">
    <property type="entry name" value="VanY"/>
    <property type="match status" value="1"/>
</dbReference>
<dbReference type="OrthoDB" id="3293184at2"/>
<evidence type="ECO:0000313" key="3">
    <source>
        <dbReference type="EMBL" id="RLP76151.1"/>
    </source>
</evidence>
<keyword evidence="1" id="KW-0812">Transmembrane</keyword>
<accession>A0A3L7A9A0</accession>
<dbReference type="Gene3D" id="3.30.1380.10">
    <property type="match status" value="1"/>
</dbReference>
<dbReference type="RefSeq" id="WP_121648434.1">
    <property type="nucleotide sequence ID" value="NZ_RCUX01000005.1"/>
</dbReference>
<gene>
    <name evidence="3" type="ORF">D9V32_08340</name>
</gene>
<organism evidence="3 4">
    <name type="scientific">Mycetocola tolaasinivorans</name>
    <dbReference type="NCBI Taxonomy" id="76635"/>
    <lineage>
        <taxon>Bacteria</taxon>
        <taxon>Bacillati</taxon>
        <taxon>Actinomycetota</taxon>
        <taxon>Actinomycetes</taxon>
        <taxon>Micrococcales</taxon>
        <taxon>Microbacteriaceae</taxon>
        <taxon>Mycetocola</taxon>
    </lineage>
</organism>
<evidence type="ECO:0000259" key="2">
    <source>
        <dbReference type="Pfam" id="PF02557"/>
    </source>
</evidence>
<dbReference type="InterPro" id="IPR003709">
    <property type="entry name" value="VanY-like_core_dom"/>
</dbReference>
<dbReference type="Proteomes" id="UP000272503">
    <property type="component" value="Unassembled WGS sequence"/>
</dbReference>
<feature type="transmembrane region" description="Helical" evidence="1">
    <location>
        <begin position="21"/>
        <end position="39"/>
    </location>
</feature>
<dbReference type="EMBL" id="RCUX01000005">
    <property type="protein sequence ID" value="RLP76151.1"/>
    <property type="molecule type" value="Genomic_DNA"/>
</dbReference>
<dbReference type="GO" id="GO:0008233">
    <property type="term" value="F:peptidase activity"/>
    <property type="evidence" value="ECO:0007669"/>
    <property type="project" value="InterPro"/>
</dbReference>
<proteinExistence type="predicted"/>
<dbReference type="CDD" id="cd14846">
    <property type="entry name" value="Peptidase_M15_like"/>
    <property type="match status" value="1"/>
</dbReference>
<keyword evidence="1" id="KW-1133">Transmembrane helix</keyword>
<dbReference type="SUPFAM" id="SSF55166">
    <property type="entry name" value="Hedgehog/DD-peptidase"/>
    <property type="match status" value="1"/>
</dbReference>
<sequence>MTSYRTPTIRLSRRGRLALTLGMLVISLSIAGYLIGALARFPGTASGRSAGQSESIPFGLDDANGYVRLGDPIAPERTDVPALERLDPMLLDAVRRASADARAEGIDLVINSGWRTAALQEWMLKQAITEYGSERAARRFVSTPENSRHVSGEAVDFGPAAGAAWVEQNGARYGLCRIYENEPWHFELATDANGRCPALRRDAA</sequence>
<reference evidence="3 4" key="1">
    <citation type="submission" date="2018-10" db="EMBL/GenBank/DDBJ databases">
        <authorList>
            <person name="Li J."/>
        </authorList>
    </citation>
    <scope>NUCLEOTIDE SEQUENCE [LARGE SCALE GENOMIC DNA]</scope>
    <source>
        <strain evidence="3 4">IF 016277</strain>
    </source>
</reference>
<evidence type="ECO:0000256" key="1">
    <source>
        <dbReference type="SAM" id="Phobius"/>
    </source>
</evidence>
<keyword evidence="1" id="KW-0472">Membrane</keyword>
<dbReference type="AlphaFoldDB" id="A0A3L7A9A0"/>
<dbReference type="PANTHER" id="PTHR34385">
    <property type="entry name" value="D-ALANYL-D-ALANINE CARBOXYPEPTIDASE"/>
    <property type="match status" value="1"/>
</dbReference>
<dbReference type="InterPro" id="IPR009045">
    <property type="entry name" value="Zn_M74/Hedgehog-like"/>
</dbReference>
<keyword evidence="4" id="KW-1185">Reference proteome</keyword>
<dbReference type="PANTHER" id="PTHR34385:SF1">
    <property type="entry name" value="PEPTIDOGLYCAN L-ALANYL-D-GLUTAMATE ENDOPEPTIDASE CWLK"/>
    <property type="match status" value="1"/>
</dbReference>
<name>A0A3L7A9A0_9MICO</name>